<proteinExistence type="predicted"/>
<evidence type="ECO:0000259" key="9">
    <source>
        <dbReference type="PROSITE" id="PS50011"/>
    </source>
</evidence>
<dbReference type="InterPro" id="IPR020635">
    <property type="entry name" value="Tyr_kinase_cat_dom"/>
</dbReference>
<feature type="signal peptide" evidence="8">
    <location>
        <begin position="1"/>
        <end position="25"/>
    </location>
</feature>
<feature type="domain" description="Protein kinase" evidence="9">
    <location>
        <begin position="659"/>
        <end position="927"/>
    </location>
</feature>
<dbReference type="InterPro" id="IPR032675">
    <property type="entry name" value="LRR_dom_sf"/>
</dbReference>
<keyword evidence="2" id="KW-0433">Leucine-rich repeat</keyword>
<evidence type="ECO:0000313" key="10">
    <source>
        <dbReference type="Proteomes" id="UP000813463"/>
    </source>
</evidence>
<dbReference type="InterPro" id="IPR051824">
    <property type="entry name" value="LRR_Rcpt-Like_S/T_Kinase"/>
</dbReference>
<dbReference type="RefSeq" id="XP_021850563.2">
    <property type="nucleotide sequence ID" value="XM_021994871.2"/>
</dbReference>
<dbReference type="Gene3D" id="1.10.510.10">
    <property type="entry name" value="Transferase(Phosphotransferase) domain 1"/>
    <property type="match status" value="1"/>
</dbReference>
<dbReference type="GO" id="GO:0005524">
    <property type="term" value="F:ATP binding"/>
    <property type="evidence" value="ECO:0007669"/>
    <property type="project" value="InterPro"/>
</dbReference>
<evidence type="ECO:0000256" key="6">
    <source>
        <dbReference type="ARBA" id="ARBA00023136"/>
    </source>
</evidence>
<comment type="subcellular location">
    <subcellularLocation>
        <location evidence="1">Membrane</location>
        <topology evidence="1">Single-pass type I membrane protein</topology>
    </subcellularLocation>
</comment>
<dbReference type="Gene3D" id="3.80.10.10">
    <property type="entry name" value="Ribonuclease Inhibitor"/>
    <property type="match status" value="5"/>
</dbReference>
<evidence type="ECO:0000313" key="11">
    <source>
        <dbReference type="RefSeq" id="XP_021850563.2"/>
    </source>
</evidence>
<dbReference type="SUPFAM" id="SSF56112">
    <property type="entry name" value="Protein kinase-like (PK-like)"/>
    <property type="match status" value="1"/>
</dbReference>
<evidence type="ECO:0000256" key="4">
    <source>
        <dbReference type="ARBA" id="ARBA00022737"/>
    </source>
</evidence>
<dbReference type="Pfam" id="PF00560">
    <property type="entry name" value="LRR_1"/>
    <property type="match status" value="7"/>
</dbReference>
<dbReference type="KEGG" id="soe:110790113"/>
<evidence type="ECO:0000256" key="2">
    <source>
        <dbReference type="ARBA" id="ARBA00022614"/>
    </source>
</evidence>
<dbReference type="GO" id="GO:0033612">
    <property type="term" value="F:receptor serine/threonine kinase binding"/>
    <property type="evidence" value="ECO:0007669"/>
    <property type="project" value="TreeGrafter"/>
</dbReference>
<dbReference type="AlphaFoldDB" id="A0A9R0IKE2"/>
<evidence type="ECO:0000256" key="8">
    <source>
        <dbReference type="SAM" id="SignalP"/>
    </source>
</evidence>
<keyword evidence="3 7" id="KW-0812">Transmembrane</keyword>
<evidence type="ECO:0000256" key="7">
    <source>
        <dbReference type="SAM" id="Phobius"/>
    </source>
</evidence>
<dbReference type="GO" id="GO:0004672">
    <property type="term" value="F:protein kinase activity"/>
    <property type="evidence" value="ECO:0000318"/>
    <property type="project" value="GO_Central"/>
</dbReference>
<dbReference type="GO" id="GO:0004713">
    <property type="term" value="F:protein tyrosine kinase activity"/>
    <property type="evidence" value="ECO:0007669"/>
    <property type="project" value="InterPro"/>
</dbReference>
<dbReference type="GeneID" id="110790113"/>
<dbReference type="Pfam" id="PF07714">
    <property type="entry name" value="PK_Tyr_Ser-Thr"/>
    <property type="match status" value="1"/>
</dbReference>
<keyword evidence="6 7" id="KW-0472">Membrane</keyword>
<sequence length="927" mass="101792">MEISPTLSFLCFNLVLVASLAAVYSDDVFSDSLLSLKSEFSDNYNALGDWFMPSRRNPFDEIAACSWTGVSCNSNSTMIIGLDLSGRGLGGELTGKQFHVFVDLVSLNFSHNLFSGDLPVSIFNLTNLKNLDISRNNFSGNFPNGVSGLKKLVVLDAFSNGFSGPLPAEVSQVQSLKVVNFAGSYFSGPIPSEYGNFKSLELIHLAGNLLGGEIPPDLGKLQTLTHMEIGYNSYQGGIPMEIGNMSQLQYLDIAGANLSGPIPKEISNLAKLQSLFLFRNQLTGLIPSQLSNLVSLQSLDLSDNQLSGKIPESFSELKNLSLLSLFQNELSGTVPQAIADLPMLDTLLLWNNYFSGFLPNTLGVKSNLKLVDVSTNNFSGKIPPSLCVNGMLSKLILFSNYFTGELPFFLSNCSSLVRIRFEDNSLSGPISLNFGSLSDISYVDLSSNKLTGGVPEDITQASKLEYFNVSNNPELGGDLPPKLWSLPLLGNFSSSSCNISGNIPPFQSCKSLTVVELSSNYLLGNMPETISDCHSLSIIDLSHNNISGEIPESLGHSTSLVLLNVSFNDISGSIPDNNHFRLMDNSAFLGNPKLCGVPLQACRNSKEIQTELLWVLVLCAAVVVFIALAVSGVYYIQKERKKGQWKMISFNGFPNLTANDVLKSFSSPEFMETIQYPLVSSPICKVTLPTGITVSVKKIEWDPQRMEVMEELIIQMGNARHKNLTRLLGYCYNKDLVYLLYDHLPNGNVADKILGRQDWSSKYKTVLGIAKGLCFLHHDCYPAIPHGGLRPTNIVFAESMEPQLTEFGFRFLMQLNKASFPVTVSKMQPGQYTSVKEELYMDIYNFGNIILEILTNGRTQNVSKSILNKPTEQLLEEICSENEVSPQNSLRKEISLMLEVALLCTRSRSTDQLSMKDVLNLLSGSIC</sequence>
<dbReference type="InterPro" id="IPR013210">
    <property type="entry name" value="LRR_N_plant-typ"/>
</dbReference>
<dbReference type="GO" id="GO:0016020">
    <property type="term" value="C:membrane"/>
    <property type="evidence" value="ECO:0007669"/>
    <property type="project" value="UniProtKB-SubCell"/>
</dbReference>
<keyword evidence="5 7" id="KW-1133">Transmembrane helix</keyword>
<reference evidence="11" key="2">
    <citation type="submission" date="2025-08" db="UniProtKB">
        <authorList>
            <consortium name="RefSeq"/>
        </authorList>
    </citation>
    <scope>IDENTIFICATION</scope>
    <source>
        <tissue evidence="11">Leaf</tissue>
    </source>
</reference>
<evidence type="ECO:0000256" key="5">
    <source>
        <dbReference type="ARBA" id="ARBA00022989"/>
    </source>
</evidence>
<dbReference type="InterPro" id="IPR003591">
    <property type="entry name" value="Leu-rich_rpt_typical-subtyp"/>
</dbReference>
<dbReference type="InterPro" id="IPR000719">
    <property type="entry name" value="Prot_kinase_dom"/>
</dbReference>
<evidence type="ECO:0000256" key="3">
    <source>
        <dbReference type="ARBA" id="ARBA00022692"/>
    </source>
</evidence>
<keyword evidence="8" id="KW-0732">Signal</keyword>
<reference evidence="10" key="1">
    <citation type="journal article" date="2021" name="Nat. Commun.">
        <title>Genomic analyses provide insights into spinach domestication and the genetic basis of agronomic traits.</title>
        <authorList>
            <person name="Cai X."/>
            <person name="Sun X."/>
            <person name="Xu C."/>
            <person name="Sun H."/>
            <person name="Wang X."/>
            <person name="Ge C."/>
            <person name="Zhang Z."/>
            <person name="Wang Q."/>
            <person name="Fei Z."/>
            <person name="Jiao C."/>
            <person name="Wang Q."/>
        </authorList>
    </citation>
    <scope>NUCLEOTIDE SEQUENCE [LARGE SCALE GENOMIC DNA]</scope>
    <source>
        <strain evidence="10">cv. Varoflay</strain>
    </source>
</reference>
<dbReference type="Pfam" id="PF13855">
    <property type="entry name" value="LRR_8"/>
    <property type="match status" value="1"/>
</dbReference>
<dbReference type="SMART" id="SM00219">
    <property type="entry name" value="TyrKc"/>
    <property type="match status" value="1"/>
</dbReference>
<dbReference type="PANTHER" id="PTHR48006:SF92">
    <property type="entry name" value="LRR RECEPTOR-LIKE SERINE_THREONINE-PROTEIN KINASE GSO1"/>
    <property type="match status" value="1"/>
</dbReference>
<dbReference type="PROSITE" id="PS50011">
    <property type="entry name" value="PROTEIN_KINASE_DOM"/>
    <property type="match status" value="1"/>
</dbReference>
<keyword evidence="4" id="KW-0677">Repeat</keyword>
<accession>A0A9R0IKE2</accession>
<feature type="chain" id="PRO_5047079338" evidence="8">
    <location>
        <begin position="26"/>
        <end position="927"/>
    </location>
</feature>
<dbReference type="InterPro" id="IPR001245">
    <property type="entry name" value="Ser-Thr/Tyr_kinase_cat_dom"/>
</dbReference>
<dbReference type="SMART" id="SM00369">
    <property type="entry name" value="LRR_TYP"/>
    <property type="match status" value="6"/>
</dbReference>
<organism evidence="10 11">
    <name type="scientific">Spinacia oleracea</name>
    <name type="common">Spinach</name>
    <dbReference type="NCBI Taxonomy" id="3562"/>
    <lineage>
        <taxon>Eukaryota</taxon>
        <taxon>Viridiplantae</taxon>
        <taxon>Streptophyta</taxon>
        <taxon>Embryophyta</taxon>
        <taxon>Tracheophyta</taxon>
        <taxon>Spermatophyta</taxon>
        <taxon>Magnoliopsida</taxon>
        <taxon>eudicotyledons</taxon>
        <taxon>Gunneridae</taxon>
        <taxon>Pentapetalae</taxon>
        <taxon>Caryophyllales</taxon>
        <taxon>Chenopodiaceae</taxon>
        <taxon>Chenopodioideae</taxon>
        <taxon>Anserineae</taxon>
        <taxon>Spinacia</taxon>
    </lineage>
</organism>
<dbReference type="Proteomes" id="UP000813463">
    <property type="component" value="Chromosome 2"/>
</dbReference>
<dbReference type="InterPro" id="IPR001611">
    <property type="entry name" value="Leu-rich_rpt"/>
</dbReference>
<dbReference type="InterPro" id="IPR011009">
    <property type="entry name" value="Kinase-like_dom_sf"/>
</dbReference>
<dbReference type="PANTHER" id="PTHR48006">
    <property type="entry name" value="LEUCINE-RICH REPEAT-CONTAINING PROTEIN DDB_G0281931-RELATED"/>
    <property type="match status" value="1"/>
</dbReference>
<keyword evidence="10" id="KW-1185">Reference proteome</keyword>
<name>A0A9R0IKE2_SPIOL</name>
<dbReference type="Pfam" id="PF08263">
    <property type="entry name" value="LRRNT_2"/>
    <property type="match status" value="1"/>
</dbReference>
<dbReference type="Gene3D" id="3.30.200.20">
    <property type="entry name" value="Phosphorylase Kinase, domain 1"/>
    <property type="match status" value="1"/>
</dbReference>
<evidence type="ECO:0000256" key="1">
    <source>
        <dbReference type="ARBA" id="ARBA00004479"/>
    </source>
</evidence>
<dbReference type="SUPFAM" id="SSF52047">
    <property type="entry name" value="RNI-like"/>
    <property type="match status" value="2"/>
</dbReference>
<feature type="transmembrane region" description="Helical" evidence="7">
    <location>
        <begin position="612"/>
        <end position="636"/>
    </location>
</feature>
<dbReference type="PROSITE" id="PS51450">
    <property type="entry name" value="LRR"/>
    <property type="match status" value="1"/>
</dbReference>
<protein>
    <submittedName>
        <fullName evidence="11">Leucine-rich repeat receptor-like protein kinase TDR</fullName>
    </submittedName>
</protein>
<gene>
    <name evidence="11" type="primary">LOC110790113</name>
</gene>